<keyword evidence="2" id="KW-1185">Reference proteome</keyword>
<dbReference type="Proteomes" id="UP001168096">
    <property type="component" value="Unassembled WGS sequence"/>
</dbReference>
<comment type="caution">
    <text evidence="1">The sequence shown here is derived from an EMBL/GenBank/DDBJ whole genome shotgun (WGS) entry which is preliminary data.</text>
</comment>
<sequence>MSAAIGTTNELVSVICTTLGGAAPAAPRRAQARASGASSYTDRHLAALIETWVQQIGRDDPQRGRKAFRVFLEAVLLTHLGEELMNDPRFYQVLDDVQHVLELDASSAPLVKQAVDQLLSKQSQEAPPRR</sequence>
<evidence type="ECO:0000313" key="2">
    <source>
        <dbReference type="Proteomes" id="UP001168096"/>
    </source>
</evidence>
<reference evidence="1" key="1">
    <citation type="submission" date="2024-11" db="EMBL/GenBank/DDBJ databases">
        <title>Description of Massilia orientalis sp. nov., isolated from rhizosphere soil of Ageratina adenophora.</title>
        <authorList>
            <person name="Wang Y."/>
        </authorList>
    </citation>
    <scope>NUCLEOTIDE SEQUENCE</scope>
    <source>
        <strain evidence="1">YIM B02787</strain>
    </source>
</reference>
<organism evidence="1 2">
    <name type="scientific">Massilia orientalis</name>
    <dbReference type="NCBI Taxonomy" id="3050128"/>
    <lineage>
        <taxon>Bacteria</taxon>
        <taxon>Pseudomonadati</taxon>
        <taxon>Pseudomonadota</taxon>
        <taxon>Betaproteobacteria</taxon>
        <taxon>Burkholderiales</taxon>
        <taxon>Oxalobacteraceae</taxon>
        <taxon>Telluria group</taxon>
        <taxon>Massilia</taxon>
    </lineage>
</organism>
<name>A0ACC7MJY0_9BURK</name>
<dbReference type="EMBL" id="JASNRB020000044">
    <property type="protein sequence ID" value="MFJ1472387.1"/>
    <property type="molecule type" value="Genomic_DNA"/>
</dbReference>
<gene>
    <name evidence="1" type="ORF">QPK29_032130</name>
</gene>
<evidence type="ECO:0000313" key="1">
    <source>
        <dbReference type="EMBL" id="MFJ1472387.1"/>
    </source>
</evidence>
<protein>
    <submittedName>
        <fullName evidence="1">Uncharacterized protein</fullName>
    </submittedName>
</protein>
<accession>A0ACC7MJY0</accession>
<proteinExistence type="predicted"/>